<dbReference type="EMBL" id="JAENGY010000720">
    <property type="protein sequence ID" value="KAG6957591.1"/>
    <property type="molecule type" value="Genomic_DNA"/>
</dbReference>
<sequence length="137" mass="15594">MDVAFVPPTSNECERFFSSVKLVFNDLRQSMDPMTLEAVMCLGINRDLWDAFTVERVRHRMLAINSIINFRLCLFYINISMQYYRALVLTDVGTSSITRQMVTDPWMLAKAMKAIATIAGAGPAREKLPVMLRVPMP</sequence>
<proteinExistence type="predicted"/>
<organism evidence="1 2">
    <name type="scientific">Phytophthora aleatoria</name>
    <dbReference type="NCBI Taxonomy" id="2496075"/>
    <lineage>
        <taxon>Eukaryota</taxon>
        <taxon>Sar</taxon>
        <taxon>Stramenopiles</taxon>
        <taxon>Oomycota</taxon>
        <taxon>Peronosporomycetes</taxon>
        <taxon>Peronosporales</taxon>
        <taxon>Peronosporaceae</taxon>
        <taxon>Phytophthora</taxon>
    </lineage>
</organism>
<gene>
    <name evidence="1" type="ORF">JG688_00010895</name>
</gene>
<comment type="caution">
    <text evidence="1">The sequence shown here is derived from an EMBL/GenBank/DDBJ whole genome shotgun (WGS) entry which is preliminary data.</text>
</comment>
<dbReference type="AlphaFoldDB" id="A0A8J5M317"/>
<name>A0A8J5M317_9STRA</name>
<dbReference type="Proteomes" id="UP000709295">
    <property type="component" value="Unassembled WGS sequence"/>
</dbReference>
<protein>
    <recommendedName>
        <fullName evidence="3">HAT C-terminal dimerisation domain-containing protein</fullName>
    </recommendedName>
</protein>
<keyword evidence="2" id="KW-1185">Reference proteome</keyword>
<reference evidence="1" key="1">
    <citation type="submission" date="2021-01" db="EMBL/GenBank/DDBJ databases">
        <title>Phytophthora aleatoria, a newly-described species from Pinus radiata is distinct from Phytophthora cactorum isolates based on comparative genomics.</title>
        <authorList>
            <person name="Mcdougal R."/>
            <person name="Panda P."/>
            <person name="Williams N."/>
            <person name="Studholme D.J."/>
        </authorList>
    </citation>
    <scope>NUCLEOTIDE SEQUENCE</scope>
    <source>
        <strain evidence="1">NZFS 4037</strain>
    </source>
</reference>
<evidence type="ECO:0000313" key="1">
    <source>
        <dbReference type="EMBL" id="KAG6957591.1"/>
    </source>
</evidence>
<accession>A0A8J5M317</accession>
<evidence type="ECO:0008006" key="3">
    <source>
        <dbReference type="Google" id="ProtNLM"/>
    </source>
</evidence>
<evidence type="ECO:0000313" key="2">
    <source>
        <dbReference type="Proteomes" id="UP000709295"/>
    </source>
</evidence>